<dbReference type="Proteomes" id="UP000718278">
    <property type="component" value="Unassembled WGS sequence"/>
</dbReference>
<dbReference type="EMBL" id="JADIJS010000003">
    <property type="protein sequence ID" value="MBO1040884.1"/>
    <property type="molecule type" value="Genomic_DNA"/>
</dbReference>
<feature type="transmembrane region" description="Helical" evidence="1">
    <location>
        <begin position="35"/>
        <end position="53"/>
    </location>
</feature>
<evidence type="ECO:0000313" key="3">
    <source>
        <dbReference type="Proteomes" id="UP000718278"/>
    </source>
</evidence>
<feature type="transmembrane region" description="Helical" evidence="1">
    <location>
        <begin position="84"/>
        <end position="100"/>
    </location>
</feature>
<evidence type="ECO:0000256" key="1">
    <source>
        <dbReference type="SAM" id="Phobius"/>
    </source>
</evidence>
<reference evidence="2 3" key="1">
    <citation type="submission" date="2020-10" db="EMBL/GenBank/DDBJ databases">
        <title>Genomic characterization of underground lake bacteria from Wind Cave National Park: Insight into the archetypical LuxI/LuxR and identification of LuxR solos.</title>
        <authorList>
            <person name="Wengert P.C."/>
            <person name="Savka M.A."/>
        </authorList>
    </citation>
    <scope>NUCLEOTIDE SEQUENCE [LARGE SCALE GENOMIC DNA]</scope>
    <source>
        <strain evidence="2 3">SD316</strain>
    </source>
</reference>
<comment type="caution">
    <text evidence="2">The sequence shown here is derived from an EMBL/GenBank/DDBJ whole genome shotgun (WGS) entry which is preliminary data.</text>
</comment>
<sequence length="105" mass="11662">MSYPMLLPILLSISFGLTWHMFASIFFLPPRYENADLLLVMFASPICITAMALSVSDFGLFYSGFVLIAGWLLSILIRRVIFPAILIALSGGALMAYLQFGEHII</sequence>
<accession>A0ABS3K1V0</accession>
<evidence type="ECO:0000313" key="2">
    <source>
        <dbReference type="EMBL" id="MBO1040884.1"/>
    </source>
</evidence>
<gene>
    <name evidence="2" type="ORF">IPV26_14540</name>
</gene>
<keyword evidence="1" id="KW-0812">Transmembrane</keyword>
<keyword evidence="3" id="KW-1185">Reference proteome</keyword>
<dbReference type="RefSeq" id="WP_207489265.1">
    <property type="nucleotide sequence ID" value="NZ_JADIJS010000003.1"/>
</dbReference>
<feature type="transmembrane region" description="Helical" evidence="1">
    <location>
        <begin position="6"/>
        <end position="28"/>
    </location>
</feature>
<organism evidence="2 3">
    <name type="scientific">Brucella pituitosa</name>
    <dbReference type="NCBI Taxonomy" id="571256"/>
    <lineage>
        <taxon>Bacteria</taxon>
        <taxon>Pseudomonadati</taxon>
        <taxon>Pseudomonadota</taxon>
        <taxon>Alphaproteobacteria</taxon>
        <taxon>Hyphomicrobiales</taxon>
        <taxon>Brucellaceae</taxon>
        <taxon>Brucella/Ochrobactrum group</taxon>
        <taxon>Brucella</taxon>
    </lineage>
</organism>
<keyword evidence="1" id="KW-0472">Membrane</keyword>
<feature type="transmembrane region" description="Helical" evidence="1">
    <location>
        <begin position="59"/>
        <end position="77"/>
    </location>
</feature>
<keyword evidence="1" id="KW-1133">Transmembrane helix</keyword>
<protein>
    <submittedName>
        <fullName evidence="2">Uncharacterized protein</fullName>
    </submittedName>
</protein>
<name>A0ABS3K1V0_9HYPH</name>
<proteinExistence type="predicted"/>